<dbReference type="PANTHER" id="PTHR10127:SF850">
    <property type="entry name" value="METALLOENDOPEPTIDASE"/>
    <property type="match status" value="1"/>
</dbReference>
<keyword evidence="1" id="KW-0378">Hydrolase</keyword>
<organism evidence="3 4">
    <name type="scientific">Ramularia collo-cygni</name>
    <dbReference type="NCBI Taxonomy" id="112498"/>
    <lineage>
        <taxon>Eukaryota</taxon>
        <taxon>Fungi</taxon>
        <taxon>Dikarya</taxon>
        <taxon>Ascomycota</taxon>
        <taxon>Pezizomycotina</taxon>
        <taxon>Dothideomycetes</taxon>
        <taxon>Dothideomycetidae</taxon>
        <taxon>Mycosphaerellales</taxon>
        <taxon>Mycosphaerellaceae</taxon>
        <taxon>Ramularia</taxon>
    </lineage>
</organism>
<keyword evidence="1" id="KW-0645">Protease</keyword>
<dbReference type="EC" id="3.4.24.-" evidence="1"/>
<dbReference type="PANTHER" id="PTHR10127">
    <property type="entry name" value="DISCOIDIN, CUB, EGF, LAMININ , AND ZINC METALLOPROTEASE DOMAIN CONTAINING"/>
    <property type="match status" value="1"/>
</dbReference>
<gene>
    <name evidence="3" type="ORF">RCC_04741</name>
</gene>
<dbReference type="SUPFAM" id="SSF55486">
    <property type="entry name" value="Metalloproteases ('zincins'), catalytic domain"/>
    <property type="match status" value="1"/>
</dbReference>
<name>A0A2D3V5T8_9PEZI</name>
<keyword evidence="1" id="KW-0479">Metal-binding</keyword>
<dbReference type="Pfam" id="PF01400">
    <property type="entry name" value="Astacin"/>
    <property type="match status" value="1"/>
</dbReference>
<dbReference type="GO" id="GO:0006508">
    <property type="term" value="P:proteolysis"/>
    <property type="evidence" value="ECO:0007669"/>
    <property type="project" value="UniProtKB-KW"/>
</dbReference>
<accession>A0A2D3V5T8</accession>
<dbReference type="OrthoDB" id="291007at2759"/>
<dbReference type="RefSeq" id="XP_023625786.1">
    <property type="nucleotide sequence ID" value="XM_023770018.1"/>
</dbReference>
<dbReference type="InterPro" id="IPR001506">
    <property type="entry name" value="Peptidase_M12A"/>
</dbReference>
<proteinExistence type="predicted"/>
<dbReference type="AlphaFoldDB" id="A0A2D3V5T8"/>
<dbReference type="GeneID" id="35599910"/>
<dbReference type="GO" id="GO:0004222">
    <property type="term" value="F:metalloendopeptidase activity"/>
    <property type="evidence" value="ECO:0007669"/>
    <property type="project" value="UniProtKB-UniRule"/>
</dbReference>
<sequence length="420" mass="47562">MLSAVALLLVSLICSAQSCSLHRRYQHDSFQFPQDFTNNSITAHPGHELLKRWYGVKTLPAPGADQSYLSPYYYPWPVTCSSPKVVQPIRYCFKDKRSAKNLQAVVDRSIAAWSQATLVSSLAITVEPTCRDKNMCICSGLGVAKDALMISDETIDGNDEWNHGPECYTASTVGYRYAPKGQPIIPHRHYMKFCSYAPQYSWGQFEEAERDMGHEWGHVMGLQHEHQRPDRNEYIYFKCKNLKGYEQAYEKADIDEEGWFDDDDHGEELSMKEKMSRICNHELYASKFFPAVLEYIRGDAQHMDTVESQAIVNNMVKSDRFDFESIMMYDADLMSIDKAGKKYVLFRRGPGGSVGAPVWMGGGVNGDLKSTKLSEGDIARVSMLYDSGHTKEDVSWGPVRVKIGGRLDVVVPAPRKRNEL</sequence>
<dbReference type="InterPro" id="IPR024079">
    <property type="entry name" value="MetalloPept_cat_dom_sf"/>
</dbReference>
<dbReference type="GO" id="GO:0046872">
    <property type="term" value="F:metal ion binding"/>
    <property type="evidence" value="ECO:0007669"/>
    <property type="project" value="UniProtKB-KW"/>
</dbReference>
<evidence type="ECO:0000313" key="3">
    <source>
        <dbReference type="EMBL" id="CZT18896.1"/>
    </source>
</evidence>
<evidence type="ECO:0000259" key="2">
    <source>
        <dbReference type="Pfam" id="PF01400"/>
    </source>
</evidence>
<keyword evidence="4" id="KW-1185">Reference proteome</keyword>
<comment type="cofactor">
    <cofactor evidence="1">
        <name>Zn(2+)</name>
        <dbReference type="ChEBI" id="CHEBI:29105"/>
    </cofactor>
    <text evidence="1">Binds 1 zinc ion per subunit.</text>
</comment>
<evidence type="ECO:0000313" key="4">
    <source>
        <dbReference type="Proteomes" id="UP000225277"/>
    </source>
</evidence>
<dbReference type="STRING" id="112498.A0A2D3V5T8"/>
<dbReference type="EMBL" id="FJUY01000006">
    <property type="protein sequence ID" value="CZT18896.1"/>
    <property type="molecule type" value="Genomic_DNA"/>
</dbReference>
<feature type="signal peptide" evidence="1">
    <location>
        <begin position="1"/>
        <end position="18"/>
    </location>
</feature>
<protein>
    <recommendedName>
        <fullName evidence="1">Metalloendopeptidase</fullName>
        <ecNumber evidence="1">3.4.24.-</ecNumber>
    </recommendedName>
</protein>
<reference evidence="3 4" key="1">
    <citation type="submission" date="2016-03" db="EMBL/GenBank/DDBJ databases">
        <authorList>
            <person name="Ploux O."/>
        </authorList>
    </citation>
    <scope>NUCLEOTIDE SEQUENCE [LARGE SCALE GENOMIC DNA]</scope>
    <source>
        <strain evidence="3 4">URUG2</strain>
    </source>
</reference>
<feature type="domain" description="Peptidase M12A" evidence="2">
    <location>
        <begin position="214"/>
        <end position="254"/>
    </location>
</feature>
<keyword evidence="1" id="KW-0732">Signal</keyword>
<dbReference type="PRINTS" id="PR00480">
    <property type="entry name" value="ASTACIN"/>
</dbReference>
<keyword evidence="1" id="KW-0482">Metalloprotease</keyword>
<evidence type="ECO:0000256" key="1">
    <source>
        <dbReference type="RuleBase" id="RU361183"/>
    </source>
</evidence>
<feature type="chain" id="PRO_5033101923" description="Metalloendopeptidase" evidence="1">
    <location>
        <begin position="19"/>
        <end position="420"/>
    </location>
</feature>
<keyword evidence="1" id="KW-0862">Zinc</keyword>
<dbReference type="Gene3D" id="3.40.390.10">
    <property type="entry name" value="Collagenase (Catalytic Domain)"/>
    <property type="match status" value="1"/>
</dbReference>
<dbReference type="Proteomes" id="UP000225277">
    <property type="component" value="Unassembled WGS sequence"/>
</dbReference>